<dbReference type="Gene3D" id="1.20.1110.10">
    <property type="entry name" value="Calcium-transporting ATPase, transmembrane domain"/>
    <property type="match status" value="1"/>
</dbReference>
<dbReference type="InterPro" id="IPR023298">
    <property type="entry name" value="ATPase_P-typ_TM_dom_sf"/>
</dbReference>
<dbReference type="GeneID" id="17087105"/>
<feature type="transmembrane region" description="Helical" evidence="2">
    <location>
        <begin position="21"/>
        <end position="42"/>
    </location>
</feature>
<feature type="compositionally biased region" description="Acidic residues" evidence="1">
    <location>
        <begin position="204"/>
        <end position="221"/>
    </location>
</feature>
<dbReference type="PANTHER" id="PTHR42861">
    <property type="entry name" value="CALCIUM-TRANSPORTING ATPASE"/>
    <property type="match status" value="1"/>
</dbReference>
<organism evidence="3 4">
    <name type="scientific">Galdieria sulphuraria</name>
    <name type="common">Red alga</name>
    <dbReference type="NCBI Taxonomy" id="130081"/>
    <lineage>
        <taxon>Eukaryota</taxon>
        <taxon>Rhodophyta</taxon>
        <taxon>Bangiophyceae</taxon>
        <taxon>Galdieriales</taxon>
        <taxon>Galdieriaceae</taxon>
        <taxon>Galdieria</taxon>
    </lineage>
</organism>
<feature type="region of interest" description="Disordered" evidence="1">
    <location>
        <begin position="203"/>
        <end position="252"/>
    </location>
</feature>
<dbReference type="Gramene" id="EME28253">
    <property type="protein sequence ID" value="EME28253"/>
    <property type="gene ID" value="Gasu_42530"/>
</dbReference>
<evidence type="ECO:0000256" key="1">
    <source>
        <dbReference type="SAM" id="MobiDB-lite"/>
    </source>
</evidence>
<dbReference type="AlphaFoldDB" id="M2XX98"/>
<name>M2XX98_GALSU</name>
<accession>M2XX98</accession>
<feature type="transmembrane region" description="Helical" evidence="2">
    <location>
        <begin position="147"/>
        <end position="171"/>
    </location>
</feature>
<feature type="compositionally biased region" description="Basic residues" evidence="1">
    <location>
        <begin position="225"/>
        <end position="246"/>
    </location>
</feature>
<keyword evidence="2" id="KW-0472">Membrane</keyword>
<dbReference type="EMBL" id="KB454522">
    <property type="protein sequence ID" value="EME28253.1"/>
    <property type="molecule type" value="Genomic_DNA"/>
</dbReference>
<sequence>MTISKDRVKPSPHPDRWNLGEVFILATALGWWLTAATLIYLATLYKTSFWTDTFHLYADWKNPVLLAQVPPYFPYGPQNSFMLKSLIYLQVSMIGQALIFCTRAYWMFFMDRPGILLMSAFCFAQSTATFLSVYANWGFTDIEGVGWGWAATAWVWNVIWFLPCDFVKIGVRSIILSKGFRNWSARTSKKFSIRRLVRRFRRDDDDDDSEEGDEEEEEEEENGKKSKNKNNNGKKKKDEKKKSKRQKSTEEYSCKIRDEKNVCHD</sequence>
<evidence type="ECO:0000256" key="2">
    <source>
        <dbReference type="SAM" id="Phobius"/>
    </source>
</evidence>
<evidence type="ECO:0000313" key="4">
    <source>
        <dbReference type="Proteomes" id="UP000030680"/>
    </source>
</evidence>
<keyword evidence="2" id="KW-1133">Transmembrane helix</keyword>
<dbReference type="eggNOG" id="KOG0205">
    <property type="taxonomic scope" value="Eukaryota"/>
</dbReference>
<protein>
    <submittedName>
        <fullName evidence="3">H+-transporting P-type ATPase</fullName>
        <ecNumber evidence="3">3.6.3.6</ecNumber>
    </submittedName>
</protein>
<dbReference type="RefSeq" id="XP_005704773.1">
    <property type="nucleotide sequence ID" value="XM_005704716.1"/>
</dbReference>
<proteinExistence type="predicted"/>
<evidence type="ECO:0000313" key="3">
    <source>
        <dbReference type="EMBL" id="EME28253.1"/>
    </source>
</evidence>
<dbReference type="OrthoDB" id="116380at2759"/>
<gene>
    <name evidence="3" type="ORF">Gasu_42530</name>
</gene>
<dbReference type="Proteomes" id="UP000030680">
    <property type="component" value="Unassembled WGS sequence"/>
</dbReference>
<dbReference type="STRING" id="130081.M2XX98"/>
<dbReference type="GO" id="GO:0016787">
    <property type="term" value="F:hydrolase activity"/>
    <property type="evidence" value="ECO:0007669"/>
    <property type="project" value="UniProtKB-KW"/>
</dbReference>
<dbReference type="SUPFAM" id="SSF81665">
    <property type="entry name" value="Calcium ATPase, transmembrane domain M"/>
    <property type="match status" value="1"/>
</dbReference>
<dbReference type="KEGG" id="gsl:Gasu_42530"/>
<keyword evidence="2" id="KW-0812">Transmembrane</keyword>
<keyword evidence="4" id="KW-1185">Reference proteome</keyword>
<feature type="transmembrane region" description="Helical" evidence="2">
    <location>
        <begin position="87"/>
        <end position="108"/>
    </location>
</feature>
<keyword evidence="3" id="KW-0378">Hydrolase</keyword>
<reference evidence="4" key="1">
    <citation type="journal article" date="2013" name="Science">
        <title>Gene transfer from bacteria and archaea facilitated evolution of an extremophilic eukaryote.</title>
        <authorList>
            <person name="Schonknecht G."/>
            <person name="Chen W.H."/>
            <person name="Ternes C.M."/>
            <person name="Barbier G.G."/>
            <person name="Shrestha R.P."/>
            <person name="Stanke M."/>
            <person name="Brautigam A."/>
            <person name="Baker B.J."/>
            <person name="Banfield J.F."/>
            <person name="Garavito R.M."/>
            <person name="Carr K."/>
            <person name="Wilkerson C."/>
            <person name="Rensing S.A."/>
            <person name="Gagneul D."/>
            <person name="Dickenson N.E."/>
            <person name="Oesterhelt C."/>
            <person name="Lercher M.J."/>
            <person name="Weber A.P."/>
        </authorList>
    </citation>
    <scope>NUCLEOTIDE SEQUENCE [LARGE SCALE GENOMIC DNA]</scope>
    <source>
        <strain evidence="4">074W</strain>
    </source>
</reference>
<dbReference type="EC" id="3.6.3.6" evidence="3"/>
<feature type="transmembrane region" description="Helical" evidence="2">
    <location>
        <begin position="115"/>
        <end position="135"/>
    </location>
</feature>